<dbReference type="InterPro" id="IPR015422">
    <property type="entry name" value="PyrdxlP-dep_Trfase_small"/>
</dbReference>
<dbReference type="GO" id="GO:0051536">
    <property type="term" value="F:iron-sulfur cluster binding"/>
    <property type="evidence" value="ECO:0007669"/>
    <property type="project" value="UniProtKB-KW"/>
</dbReference>
<dbReference type="InterPro" id="IPR015424">
    <property type="entry name" value="PyrdxlP-dep_Trfase"/>
</dbReference>
<gene>
    <name evidence="10" type="ORF">C5O19_22140</name>
</gene>
<dbReference type="Pfam" id="PF00266">
    <property type="entry name" value="Aminotran_5"/>
    <property type="match status" value="1"/>
</dbReference>
<dbReference type="PANTHER" id="PTHR11601:SF34">
    <property type="entry name" value="CYSTEINE DESULFURASE"/>
    <property type="match status" value="1"/>
</dbReference>
<evidence type="ECO:0000256" key="2">
    <source>
        <dbReference type="ARBA" id="ARBA00006490"/>
    </source>
</evidence>
<evidence type="ECO:0000256" key="7">
    <source>
        <dbReference type="ARBA" id="ARBA00023014"/>
    </source>
</evidence>
<evidence type="ECO:0000256" key="6">
    <source>
        <dbReference type="ARBA" id="ARBA00023004"/>
    </source>
</evidence>
<sequence length="373" mass="41622">MNHYFNHAARTPLSPAVQEALLLYQSERSATERDRLIGIYRQHIAELLQIMPAQVHFTTGGTEANKRALQYSFSETTVRHVITSRLEHPSVLRPLEQLEQRGLIRIHYTALDEQGRVILPDLIRLLQIYPQSLLSLMHGNDETGHVLDLDVIASVSQRYRTLFHSDTAQTVGKLSVPLGILDFATASAAKFGGPEGIGLLLTAPNQRGSTRVAIPENVLATENLAGIVGMTKALELSLAQQASRMKYLNDLKSYFIYELTRLFPATPFLGPSRSLTQCLPGLLHVSFPPLASGVSLLRTLQQRGITAANGHIDWSKPANLRREFTANFSPETIRFSMGPDNTFQEIHSVIRILREVYQEQSVLPSASLHYHVF</sequence>
<dbReference type="PIRSF" id="PIRSF005572">
    <property type="entry name" value="NifS"/>
    <property type="match status" value="1"/>
</dbReference>
<organism evidence="10 11">
    <name type="scientific">Siphonobacter curvatus</name>
    <dbReference type="NCBI Taxonomy" id="2094562"/>
    <lineage>
        <taxon>Bacteria</taxon>
        <taxon>Pseudomonadati</taxon>
        <taxon>Bacteroidota</taxon>
        <taxon>Cytophagia</taxon>
        <taxon>Cytophagales</taxon>
        <taxon>Cytophagaceae</taxon>
        <taxon>Siphonobacter</taxon>
    </lineage>
</organism>
<comment type="cofactor">
    <cofactor evidence="1">
        <name>pyridoxal 5'-phosphate</name>
        <dbReference type="ChEBI" id="CHEBI:597326"/>
    </cofactor>
</comment>
<dbReference type="InterPro" id="IPR015421">
    <property type="entry name" value="PyrdxlP-dep_Trfase_major"/>
</dbReference>
<dbReference type="PANTHER" id="PTHR11601">
    <property type="entry name" value="CYSTEINE DESULFURYLASE FAMILY MEMBER"/>
    <property type="match status" value="1"/>
</dbReference>
<keyword evidence="5" id="KW-0663">Pyridoxal phosphate</keyword>
<dbReference type="EMBL" id="PTRA01000006">
    <property type="protein sequence ID" value="PQA54452.1"/>
    <property type="molecule type" value="Genomic_DNA"/>
</dbReference>
<keyword evidence="4" id="KW-0479">Metal-binding</keyword>
<evidence type="ECO:0000256" key="1">
    <source>
        <dbReference type="ARBA" id="ARBA00001933"/>
    </source>
</evidence>
<dbReference type="SUPFAM" id="SSF53383">
    <property type="entry name" value="PLP-dependent transferases"/>
    <property type="match status" value="1"/>
</dbReference>
<feature type="domain" description="Aminotransferase class V" evidence="9">
    <location>
        <begin position="36"/>
        <end position="347"/>
    </location>
</feature>
<comment type="catalytic activity">
    <reaction evidence="8">
        <text>(sulfur carrier)-H + L-cysteine = (sulfur carrier)-SH + L-alanine</text>
        <dbReference type="Rhea" id="RHEA:43892"/>
        <dbReference type="Rhea" id="RHEA-COMP:14737"/>
        <dbReference type="Rhea" id="RHEA-COMP:14739"/>
        <dbReference type="ChEBI" id="CHEBI:29917"/>
        <dbReference type="ChEBI" id="CHEBI:35235"/>
        <dbReference type="ChEBI" id="CHEBI:57972"/>
        <dbReference type="ChEBI" id="CHEBI:64428"/>
        <dbReference type="EC" id="2.8.1.7"/>
    </reaction>
</comment>
<dbReference type="GO" id="GO:0046872">
    <property type="term" value="F:metal ion binding"/>
    <property type="evidence" value="ECO:0007669"/>
    <property type="project" value="UniProtKB-KW"/>
</dbReference>
<protein>
    <recommendedName>
        <fullName evidence="9">Aminotransferase class V domain-containing protein</fullName>
    </recommendedName>
</protein>
<keyword evidence="11" id="KW-1185">Reference proteome</keyword>
<dbReference type="InterPro" id="IPR000192">
    <property type="entry name" value="Aminotrans_V_dom"/>
</dbReference>
<comment type="caution">
    <text evidence="10">The sequence shown here is derived from an EMBL/GenBank/DDBJ whole genome shotgun (WGS) entry which is preliminary data.</text>
</comment>
<evidence type="ECO:0000313" key="10">
    <source>
        <dbReference type="EMBL" id="PQA54452.1"/>
    </source>
</evidence>
<dbReference type="AlphaFoldDB" id="A0A2S7IGC2"/>
<evidence type="ECO:0000313" key="11">
    <source>
        <dbReference type="Proteomes" id="UP000239590"/>
    </source>
</evidence>
<dbReference type="Gene3D" id="3.40.640.10">
    <property type="entry name" value="Type I PLP-dependent aspartate aminotransferase-like (Major domain)"/>
    <property type="match status" value="1"/>
</dbReference>
<keyword evidence="7" id="KW-0411">Iron-sulfur</keyword>
<dbReference type="GO" id="GO:0031071">
    <property type="term" value="F:cysteine desulfurase activity"/>
    <property type="evidence" value="ECO:0007669"/>
    <property type="project" value="UniProtKB-EC"/>
</dbReference>
<dbReference type="RefSeq" id="WP_104715576.1">
    <property type="nucleotide sequence ID" value="NZ_PTRA01000006.1"/>
</dbReference>
<accession>A0A2S7IGC2</accession>
<dbReference type="Proteomes" id="UP000239590">
    <property type="component" value="Unassembled WGS sequence"/>
</dbReference>
<dbReference type="Gene3D" id="3.90.1150.10">
    <property type="entry name" value="Aspartate Aminotransferase, domain 1"/>
    <property type="match status" value="1"/>
</dbReference>
<evidence type="ECO:0000256" key="3">
    <source>
        <dbReference type="ARBA" id="ARBA00022679"/>
    </source>
</evidence>
<dbReference type="OrthoDB" id="9808002at2"/>
<evidence type="ECO:0000256" key="8">
    <source>
        <dbReference type="ARBA" id="ARBA00050776"/>
    </source>
</evidence>
<proteinExistence type="inferred from homology"/>
<dbReference type="InterPro" id="IPR016454">
    <property type="entry name" value="Cysteine_dSase"/>
</dbReference>
<comment type="similarity">
    <text evidence="2">Belongs to the class-V pyridoxal-phosphate-dependent aminotransferase family. NifS/IscS subfamily.</text>
</comment>
<evidence type="ECO:0000256" key="5">
    <source>
        <dbReference type="ARBA" id="ARBA00022898"/>
    </source>
</evidence>
<reference evidence="11" key="1">
    <citation type="submission" date="2018-02" db="EMBL/GenBank/DDBJ databases">
        <title>Genome sequencing of Solimonas sp. HR-BB.</title>
        <authorList>
            <person name="Lee Y."/>
            <person name="Jeon C.O."/>
        </authorList>
    </citation>
    <scope>NUCLEOTIDE SEQUENCE [LARGE SCALE GENOMIC DNA]</scope>
    <source>
        <strain evidence="11">HR-U</strain>
    </source>
</reference>
<evidence type="ECO:0000259" key="9">
    <source>
        <dbReference type="Pfam" id="PF00266"/>
    </source>
</evidence>
<evidence type="ECO:0000256" key="4">
    <source>
        <dbReference type="ARBA" id="ARBA00022723"/>
    </source>
</evidence>
<keyword evidence="6" id="KW-0408">Iron</keyword>
<keyword evidence="3" id="KW-0808">Transferase</keyword>
<name>A0A2S7IGC2_9BACT</name>